<organism evidence="1">
    <name type="scientific">virus sp. ctQ5V6</name>
    <dbReference type="NCBI Taxonomy" id="2825815"/>
    <lineage>
        <taxon>Viruses</taxon>
    </lineage>
</organism>
<dbReference type="PROSITE" id="PS00197">
    <property type="entry name" value="2FE2S_FER_1"/>
    <property type="match status" value="1"/>
</dbReference>
<reference evidence="1" key="1">
    <citation type="journal article" date="2021" name="Proc. Natl. Acad. Sci. U.S.A.">
        <title>A Catalog of Tens of Thousands of Viruses from Human Metagenomes Reveals Hidden Associations with Chronic Diseases.</title>
        <authorList>
            <person name="Tisza M.J."/>
            <person name="Buck C.B."/>
        </authorList>
    </citation>
    <scope>NUCLEOTIDE SEQUENCE</scope>
    <source>
        <strain evidence="1">CtQ5V6</strain>
    </source>
</reference>
<dbReference type="Pfam" id="PF03692">
    <property type="entry name" value="CxxCxxCC"/>
    <property type="match status" value="1"/>
</dbReference>
<evidence type="ECO:0000313" key="1">
    <source>
        <dbReference type="EMBL" id="DAE33355.1"/>
    </source>
</evidence>
<accession>A0A8S5RQ97</accession>
<protein>
    <submittedName>
        <fullName evidence="1">Putative Fe-S-cluster oxidoreductase</fullName>
    </submittedName>
</protein>
<dbReference type="EMBL" id="BK059134">
    <property type="protein sequence ID" value="DAE33355.1"/>
    <property type="molecule type" value="Genomic_DNA"/>
</dbReference>
<name>A0A8S5RQ97_9VIRU</name>
<sequence>MEVSSYLEFVQKGMEDNIYNFCKDGKCSQCGNCCSNLLPMSRREVDAIRRYIRKNHIKECKHLLPTANRPYDMTCPFLDTDKSCEKCRIYPVRPEICKQFICDNEQRAKHNRALLGQTRQIVDVRSEFFGGEVID</sequence>
<dbReference type="InterPro" id="IPR006058">
    <property type="entry name" value="2Fe2S_fd_BS"/>
</dbReference>
<dbReference type="GO" id="GO:0051537">
    <property type="term" value="F:2 iron, 2 sulfur cluster binding"/>
    <property type="evidence" value="ECO:0007669"/>
    <property type="project" value="InterPro"/>
</dbReference>
<dbReference type="InterPro" id="IPR005358">
    <property type="entry name" value="Puta_zinc/iron-chelating_dom"/>
</dbReference>
<proteinExistence type="predicted"/>